<dbReference type="PANTHER" id="PTHR15304">
    <property type="entry name" value="MYOD FAMILY INHIBITOR"/>
    <property type="match status" value="1"/>
</dbReference>
<dbReference type="AlphaFoldDB" id="A0A8T3D8D2"/>
<organism evidence="3 4">
    <name type="scientific">Albula goreensis</name>
    <dbReference type="NCBI Taxonomy" id="1534307"/>
    <lineage>
        <taxon>Eukaryota</taxon>
        <taxon>Metazoa</taxon>
        <taxon>Chordata</taxon>
        <taxon>Craniata</taxon>
        <taxon>Vertebrata</taxon>
        <taxon>Euteleostomi</taxon>
        <taxon>Actinopterygii</taxon>
        <taxon>Neopterygii</taxon>
        <taxon>Teleostei</taxon>
        <taxon>Albuliformes</taxon>
        <taxon>Albulidae</taxon>
        <taxon>Albula</taxon>
    </lineage>
</organism>
<dbReference type="InterPro" id="IPR026134">
    <property type="entry name" value="MDFI/MDFIC"/>
</dbReference>
<reference evidence="3" key="1">
    <citation type="submission" date="2021-01" db="EMBL/GenBank/DDBJ databases">
        <authorList>
            <person name="Zahm M."/>
            <person name="Roques C."/>
            <person name="Cabau C."/>
            <person name="Klopp C."/>
            <person name="Donnadieu C."/>
            <person name="Jouanno E."/>
            <person name="Lampietro C."/>
            <person name="Louis A."/>
            <person name="Herpin A."/>
            <person name="Echchiki A."/>
            <person name="Berthelot C."/>
            <person name="Parey E."/>
            <person name="Roest-Crollius H."/>
            <person name="Braasch I."/>
            <person name="Postlethwait J."/>
            <person name="Bobe J."/>
            <person name="Montfort J."/>
            <person name="Bouchez O."/>
            <person name="Begum T."/>
            <person name="Mejri S."/>
            <person name="Adams A."/>
            <person name="Chen W.-J."/>
            <person name="Guiguen Y."/>
        </authorList>
    </citation>
    <scope>NUCLEOTIDE SEQUENCE</scope>
    <source>
        <tissue evidence="3">Blood</tissue>
    </source>
</reference>
<feature type="compositionally biased region" description="Basic and acidic residues" evidence="2">
    <location>
        <begin position="103"/>
        <end position="121"/>
    </location>
</feature>
<accession>A0A8T3D8D2</accession>
<evidence type="ECO:0000256" key="2">
    <source>
        <dbReference type="SAM" id="MobiDB-lite"/>
    </source>
</evidence>
<keyword evidence="4" id="KW-1185">Reference proteome</keyword>
<sequence length="318" mass="33121">MHIITVLPRFKTGSNLVKGGQRMSGGGTEIKDAPVEGQARDLGHDGPENLDVTENPTTHPEQSSTTMDHTESATEEAPSTDITALESSDHSLMDDISANEDHHRIHQHESTPNHTSDRSLTDDVSANENHHHAPQHASTPNHTLRPAHPKGANGQKPVSSLQNGHAPPRSHANGAPPICTPPTASAGRPGWLSVQPQKSDGQAPADKRRLASSSTGSQHSLKTTAAQIQQVAGDDCCVHCVLACLFCELLSLCSVLAQCLACGGGCETCCCGVGASGGVACGEDACSAGLDCGILEDCCESSDCLEICLECCSICFPA</sequence>
<comment type="caution">
    <text evidence="3">The sequence shown here is derived from an EMBL/GenBank/DDBJ whole genome shotgun (WGS) entry which is preliminary data.</text>
</comment>
<feature type="compositionally biased region" description="Polar residues" evidence="2">
    <location>
        <begin position="52"/>
        <end position="67"/>
    </location>
</feature>
<feature type="region of interest" description="Disordered" evidence="2">
    <location>
        <begin position="38"/>
        <end position="81"/>
    </location>
</feature>
<dbReference type="Pfam" id="PF15316">
    <property type="entry name" value="MDFI"/>
    <property type="match status" value="1"/>
</dbReference>
<gene>
    <name evidence="3" type="ORF">AGOR_G00139300</name>
</gene>
<feature type="region of interest" description="Disordered" evidence="2">
    <location>
        <begin position="103"/>
        <end position="219"/>
    </location>
</feature>
<dbReference type="EMBL" id="JAERUA010000012">
    <property type="protein sequence ID" value="KAI1893001.1"/>
    <property type="molecule type" value="Genomic_DNA"/>
</dbReference>
<name>A0A8T3D8D2_9TELE</name>
<evidence type="ECO:0000313" key="4">
    <source>
        <dbReference type="Proteomes" id="UP000829720"/>
    </source>
</evidence>
<dbReference type="GO" id="GO:0010468">
    <property type="term" value="P:regulation of gene expression"/>
    <property type="evidence" value="ECO:0007669"/>
    <property type="project" value="UniProtKB-ARBA"/>
</dbReference>
<dbReference type="Proteomes" id="UP000829720">
    <property type="component" value="Unassembled WGS sequence"/>
</dbReference>
<dbReference type="PANTHER" id="PTHR15304:SF4">
    <property type="entry name" value="MYOD FAMILY INHIBITOR-LIKE"/>
    <property type="match status" value="1"/>
</dbReference>
<feature type="compositionally biased region" description="Basic and acidic residues" evidence="2">
    <location>
        <begin position="38"/>
        <end position="47"/>
    </location>
</feature>
<protein>
    <recommendedName>
        <fullName evidence="5">MyoD family inhibitor-like</fullName>
    </recommendedName>
</protein>
<evidence type="ECO:0008006" key="5">
    <source>
        <dbReference type="Google" id="ProtNLM"/>
    </source>
</evidence>
<evidence type="ECO:0000256" key="1">
    <source>
        <dbReference type="ARBA" id="ARBA00025778"/>
    </source>
</evidence>
<proteinExistence type="inferred from homology"/>
<comment type="similarity">
    <text evidence="1">Belongs to the MDFI family.</text>
</comment>
<evidence type="ECO:0000313" key="3">
    <source>
        <dbReference type="EMBL" id="KAI1893001.1"/>
    </source>
</evidence>
<dbReference type="OrthoDB" id="9046739at2759"/>